<keyword evidence="3" id="KW-1185">Reference proteome</keyword>
<sequence>MPGIAEIALGAAPIAGGALLGMAAGNLKAPDVRGLIAKDFDLLDRIPAEQSDRRARLRASIDQRIDDLIAAGERGREMRLAAASYQGNWRDIVVFICALLFTFIWWNVSHSRTNWTVMFIVMIIVSVLAGIYAGRGVLRALASLRRSRGQKAGTPQ</sequence>
<protein>
    <submittedName>
        <fullName evidence="2">ABC-type antimicrobial peptide transport system permease subunit</fullName>
    </submittedName>
</protein>
<reference evidence="2 3" key="1">
    <citation type="submission" date="2023-04" db="EMBL/GenBank/DDBJ databases">
        <title>Forest soil microbial communities from Buena Vista Peninsula, Colon Province, Panama.</title>
        <authorList>
            <person name="Bouskill N."/>
        </authorList>
    </citation>
    <scope>NUCLEOTIDE SEQUENCE [LARGE SCALE GENOMIC DNA]</scope>
    <source>
        <strain evidence="2 3">AC80</strain>
    </source>
</reference>
<dbReference type="RefSeq" id="WP_280830152.1">
    <property type="nucleotide sequence ID" value="NZ_JARXVE010000001.1"/>
</dbReference>
<comment type="caution">
    <text evidence="2">The sequence shown here is derived from an EMBL/GenBank/DDBJ whole genome shotgun (WGS) entry which is preliminary data.</text>
</comment>
<gene>
    <name evidence="2" type="ORF">M2272_000060</name>
</gene>
<keyword evidence="1" id="KW-0812">Transmembrane</keyword>
<dbReference type="Proteomes" id="UP001160130">
    <property type="component" value="Unassembled WGS sequence"/>
</dbReference>
<feature type="transmembrane region" description="Helical" evidence="1">
    <location>
        <begin position="114"/>
        <end position="138"/>
    </location>
</feature>
<evidence type="ECO:0000313" key="3">
    <source>
        <dbReference type="Proteomes" id="UP001160130"/>
    </source>
</evidence>
<evidence type="ECO:0000313" key="2">
    <source>
        <dbReference type="EMBL" id="MDH6193439.1"/>
    </source>
</evidence>
<organism evidence="2 3">
    <name type="scientific">Mycolicibacterium frederiksbergense</name>
    <dbReference type="NCBI Taxonomy" id="117567"/>
    <lineage>
        <taxon>Bacteria</taxon>
        <taxon>Bacillati</taxon>
        <taxon>Actinomycetota</taxon>
        <taxon>Actinomycetes</taxon>
        <taxon>Mycobacteriales</taxon>
        <taxon>Mycobacteriaceae</taxon>
        <taxon>Mycolicibacterium</taxon>
    </lineage>
</organism>
<evidence type="ECO:0000256" key="1">
    <source>
        <dbReference type="SAM" id="Phobius"/>
    </source>
</evidence>
<feature type="transmembrane region" description="Helical" evidence="1">
    <location>
        <begin position="88"/>
        <end position="108"/>
    </location>
</feature>
<keyword evidence="1" id="KW-0472">Membrane</keyword>
<keyword evidence="1" id="KW-1133">Transmembrane helix</keyword>
<name>A0ABT6KRS7_9MYCO</name>
<accession>A0ABT6KRS7</accession>
<dbReference type="EMBL" id="JARXVE010000001">
    <property type="protein sequence ID" value="MDH6193439.1"/>
    <property type="molecule type" value="Genomic_DNA"/>
</dbReference>
<proteinExistence type="predicted"/>